<dbReference type="Proteomes" id="UP001500556">
    <property type="component" value="Unassembled WGS sequence"/>
</dbReference>
<sequence>MSHRALVHAPPRGHGEFTGPSRSLPSVAGVTTPFSLLLPVYRGDRADHLARAFESTVHEQVRRPSEVVVVQDGHVGPELASALERLESASPVPVRRLRLKHNVGLAQALQCGLSACSHEVVARMDADDISLPHRFAVQLPLVEAGVDLVGAGMREFGDATPLGGLLRVPPTDPARIAAEARLRSPFNHPTVVYRRSAVLQAGGYRELPLLEDYWLFTRMIEAGSVVANLPEPLVLYRVDAGSYQRRGGLRLLRSELGLQRRLRSEGFTSRKEMTRNIAVRGGYRVIPVGLRKSLYRNRFTTEVADVAETVGRESRALAPEPGTPTRTRRELA</sequence>
<dbReference type="InterPro" id="IPR050834">
    <property type="entry name" value="Glycosyltransf_2"/>
</dbReference>
<dbReference type="Pfam" id="PF00535">
    <property type="entry name" value="Glycos_transf_2"/>
    <property type="match status" value="1"/>
</dbReference>
<proteinExistence type="inferred from homology"/>
<dbReference type="InterPro" id="IPR029044">
    <property type="entry name" value="Nucleotide-diphossugar_trans"/>
</dbReference>
<accession>A0ABP8YQY9</accession>
<dbReference type="PANTHER" id="PTHR43685">
    <property type="entry name" value="GLYCOSYLTRANSFERASE"/>
    <property type="match status" value="1"/>
</dbReference>
<dbReference type="Gene3D" id="3.90.550.10">
    <property type="entry name" value="Spore Coat Polysaccharide Biosynthesis Protein SpsA, Chain A"/>
    <property type="match status" value="1"/>
</dbReference>
<reference evidence="7" key="1">
    <citation type="journal article" date="2019" name="Int. J. Syst. Evol. Microbiol.">
        <title>The Global Catalogue of Microorganisms (GCM) 10K type strain sequencing project: providing services to taxonomists for standard genome sequencing and annotation.</title>
        <authorList>
            <consortium name="The Broad Institute Genomics Platform"/>
            <consortium name="The Broad Institute Genome Sequencing Center for Infectious Disease"/>
            <person name="Wu L."/>
            <person name="Ma J."/>
        </authorList>
    </citation>
    <scope>NUCLEOTIDE SEQUENCE [LARGE SCALE GENOMIC DNA]</scope>
    <source>
        <strain evidence="7">JCM 18961</strain>
    </source>
</reference>
<evidence type="ECO:0000313" key="7">
    <source>
        <dbReference type="Proteomes" id="UP001500556"/>
    </source>
</evidence>
<evidence type="ECO:0000256" key="4">
    <source>
        <dbReference type="SAM" id="MobiDB-lite"/>
    </source>
</evidence>
<dbReference type="EMBL" id="BAABLO010000013">
    <property type="protein sequence ID" value="GAA4733928.1"/>
    <property type="molecule type" value="Genomic_DNA"/>
</dbReference>
<feature type="region of interest" description="Disordered" evidence="4">
    <location>
        <begin position="1"/>
        <end position="24"/>
    </location>
</feature>
<dbReference type="SUPFAM" id="SSF53448">
    <property type="entry name" value="Nucleotide-diphospho-sugar transferases"/>
    <property type="match status" value="1"/>
</dbReference>
<feature type="region of interest" description="Disordered" evidence="4">
    <location>
        <begin position="313"/>
        <end position="332"/>
    </location>
</feature>
<keyword evidence="2" id="KW-0328">Glycosyltransferase</keyword>
<comment type="caution">
    <text evidence="6">The sequence shown here is derived from an EMBL/GenBank/DDBJ whole genome shotgun (WGS) entry which is preliminary data.</text>
</comment>
<evidence type="ECO:0000313" key="6">
    <source>
        <dbReference type="EMBL" id="GAA4733928.1"/>
    </source>
</evidence>
<organism evidence="6 7">
    <name type="scientific">Pedococcus ginsenosidimutans</name>
    <dbReference type="NCBI Taxonomy" id="490570"/>
    <lineage>
        <taxon>Bacteria</taxon>
        <taxon>Bacillati</taxon>
        <taxon>Actinomycetota</taxon>
        <taxon>Actinomycetes</taxon>
        <taxon>Micrococcales</taxon>
        <taxon>Intrasporangiaceae</taxon>
        <taxon>Pedococcus</taxon>
    </lineage>
</organism>
<evidence type="ECO:0000256" key="1">
    <source>
        <dbReference type="ARBA" id="ARBA00006739"/>
    </source>
</evidence>
<evidence type="ECO:0000256" key="2">
    <source>
        <dbReference type="ARBA" id="ARBA00022676"/>
    </source>
</evidence>
<evidence type="ECO:0000256" key="3">
    <source>
        <dbReference type="ARBA" id="ARBA00022679"/>
    </source>
</evidence>
<name>A0ABP8YQY9_9MICO</name>
<dbReference type="InterPro" id="IPR001173">
    <property type="entry name" value="Glyco_trans_2-like"/>
</dbReference>
<comment type="similarity">
    <text evidence="1">Belongs to the glycosyltransferase 2 family.</text>
</comment>
<protein>
    <submittedName>
        <fullName evidence="6">Glycosyltransferase</fullName>
    </submittedName>
</protein>
<evidence type="ECO:0000259" key="5">
    <source>
        <dbReference type="Pfam" id="PF00535"/>
    </source>
</evidence>
<feature type="domain" description="Glycosyltransferase 2-like" evidence="5">
    <location>
        <begin position="35"/>
        <end position="189"/>
    </location>
</feature>
<keyword evidence="3" id="KW-0808">Transferase</keyword>
<gene>
    <name evidence="6" type="ORF">GCM10025782_36870</name>
</gene>
<keyword evidence="7" id="KW-1185">Reference proteome</keyword>
<dbReference type="PANTHER" id="PTHR43685:SF5">
    <property type="entry name" value="GLYCOSYLTRANSFERASE EPSE-RELATED"/>
    <property type="match status" value="1"/>
</dbReference>